<keyword evidence="2" id="KW-0614">Plasmid</keyword>
<evidence type="ECO:0000313" key="5">
    <source>
        <dbReference type="Proteomes" id="UP000595064"/>
    </source>
</evidence>
<evidence type="ECO:0000259" key="1">
    <source>
        <dbReference type="Pfam" id="PF13614"/>
    </source>
</evidence>
<dbReference type="KEGG" id="dla:I6G47_32680"/>
<proteinExistence type="predicted"/>
<dbReference type="PANTHER" id="PTHR13696">
    <property type="entry name" value="P-LOOP CONTAINING NUCLEOSIDE TRIPHOSPHATE HYDROLASE"/>
    <property type="match status" value="1"/>
</dbReference>
<dbReference type="Gene3D" id="3.40.50.300">
    <property type="entry name" value="P-loop containing nucleotide triphosphate hydrolases"/>
    <property type="match status" value="1"/>
</dbReference>
<feature type="domain" description="AAA" evidence="1">
    <location>
        <begin position="89"/>
        <end position="291"/>
    </location>
</feature>
<sequence length="385" mass="42598">MTQDAPRNTYAKIDELKYRTRAACSLLGVSDVTLRSYSENSGIEVQRAATGVAVRLFDINTLFRLTDWRRASGLVKVPKQAGKPVFVTVDVVKGGTGKTTTAVETAIHLQFLGLRVLAIDLDVQANLTQCFGYEDDIVLEEIERFGVTQEALIEQTFAKLVKPFIEYKRTRRAMPDLTGMIKKPFGQHGPHVIGADTYLGDLELDIANSTGPREMLFKAMFDLSLEGKIPGFDLSQYDVVIMDCPPNVSLTSTAALAAADLVIAPVRMDSFAVKGLRRLIGEIESVEESYKVRPELVILPTHYSPQFSRISRMQASVNQYADSLAPHPISLSEEFPKAIENYLPLALQRPTSNASKEYQVFAEFIHGKILQIAATKAKKATHETS</sequence>
<dbReference type="CDD" id="cd02042">
    <property type="entry name" value="ParAB_family"/>
    <property type="match status" value="1"/>
</dbReference>
<protein>
    <submittedName>
        <fullName evidence="2">AAA family ATPase</fullName>
    </submittedName>
    <submittedName>
        <fullName evidence="3">Cellulose biosynthesis protein BcsQ</fullName>
    </submittedName>
</protein>
<dbReference type="Proteomes" id="UP000595064">
    <property type="component" value="Plasmid unnamed"/>
</dbReference>
<reference evidence="3 4" key="1">
    <citation type="submission" date="2016-10" db="EMBL/GenBank/DDBJ databases">
        <authorList>
            <person name="de Groot N.N."/>
        </authorList>
    </citation>
    <scope>NUCLEOTIDE SEQUENCE [LARGE SCALE GENOMIC DNA]</scope>
    <source>
        <strain evidence="3 4">LMG 24775</strain>
    </source>
</reference>
<dbReference type="SUPFAM" id="SSF52540">
    <property type="entry name" value="P-loop containing nucleoside triphosphate hydrolases"/>
    <property type="match status" value="1"/>
</dbReference>
<dbReference type="InterPro" id="IPR050678">
    <property type="entry name" value="DNA_Partitioning_ATPase"/>
</dbReference>
<dbReference type="GeneID" id="94688996"/>
<evidence type="ECO:0000313" key="4">
    <source>
        <dbReference type="Proteomes" id="UP000183417"/>
    </source>
</evidence>
<name>A0A1H3MS79_9BURK</name>
<gene>
    <name evidence="2" type="ORF">I6G47_32680</name>
    <name evidence="3" type="ORF">SAMN05421547_10816</name>
</gene>
<dbReference type="AlphaFoldDB" id="A0A1H3MS79"/>
<reference evidence="2 5" key="2">
    <citation type="submission" date="2020-12" db="EMBL/GenBank/DDBJ databases">
        <title>FDA dAtabase for Regulatory Grade micrObial Sequences (FDA-ARGOS): Supporting development and validation of Infectious Disease Dx tests.</title>
        <authorList>
            <person name="Sproer C."/>
            <person name="Gronow S."/>
            <person name="Severitt S."/>
            <person name="Schroder I."/>
            <person name="Tallon L."/>
            <person name="Sadzewicz L."/>
            <person name="Zhao X."/>
            <person name="Boylan J."/>
            <person name="Ott S."/>
            <person name="Bowen H."/>
            <person name="Vavikolanu K."/>
            <person name="Mehta A."/>
            <person name="Aluvathingal J."/>
            <person name="Nadendla S."/>
            <person name="Lowell S."/>
            <person name="Myers T."/>
            <person name="Yan Y."/>
            <person name="Sichtig H."/>
        </authorList>
    </citation>
    <scope>NUCLEOTIDE SEQUENCE [LARGE SCALE GENOMIC DNA]</scope>
    <source>
        <strain evidence="2 5">FDAARGOS_890</strain>
        <plasmid evidence="2 5">unnamed</plasmid>
    </source>
</reference>
<dbReference type="InterPro" id="IPR027417">
    <property type="entry name" value="P-loop_NTPase"/>
</dbReference>
<dbReference type="EMBL" id="FNPE01000008">
    <property type="protein sequence ID" value="SDY79350.1"/>
    <property type="molecule type" value="Genomic_DNA"/>
</dbReference>
<dbReference type="Proteomes" id="UP000183417">
    <property type="component" value="Unassembled WGS sequence"/>
</dbReference>
<dbReference type="PANTHER" id="PTHR13696:SF99">
    <property type="entry name" value="COBYRINIC ACID AC-DIAMIDE SYNTHASE"/>
    <property type="match status" value="1"/>
</dbReference>
<organism evidence="3 4">
    <name type="scientific">Delftia lacustris</name>
    <dbReference type="NCBI Taxonomy" id="558537"/>
    <lineage>
        <taxon>Bacteria</taxon>
        <taxon>Pseudomonadati</taxon>
        <taxon>Pseudomonadota</taxon>
        <taxon>Betaproteobacteria</taxon>
        <taxon>Burkholderiales</taxon>
        <taxon>Comamonadaceae</taxon>
        <taxon>Delftia</taxon>
    </lineage>
</organism>
<keyword evidence="5" id="KW-1185">Reference proteome</keyword>
<accession>A0A1H3MS79</accession>
<dbReference type="RefSeq" id="WP_074921748.1">
    <property type="nucleotide sequence ID" value="NZ_CP065749.1"/>
</dbReference>
<evidence type="ECO:0000313" key="2">
    <source>
        <dbReference type="EMBL" id="QPS84906.1"/>
    </source>
</evidence>
<dbReference type="Pfam" id="PF13614">
    <property type="entry name" value="AAA_31"/>
    <property type="match status" value="1"/>
</dbReference>
<evidence type="ECO:0000313" key="3">
    <source>
        <dbReference type="EMBL" id="SDY79350.1"/>
    </source>
</evidence>
<dbReference type="EMBL" id="CP065749">
    <property type="protein sequence ID" value="QPS84906.1"/>
    <property type="molecule type" value="Genomic_DNA"/>
</dbReference>
<dbReference type="InterPro" id="IPR025669">
    <property type="entry name" value="AAA_dom"/>
</dbReference>
<geneLocation type="plasmid" evidence="2 5">
    <name>unnamed</name>
</geneLocation>